<dbReference type="InterPro" id="IPR036390">
    <property type="entry name" value="WH_DNA-bd_sf"/>
</dbReference>
<reference evidence="1 2" key="1">
    <citation type="submission" date="2020-08" db="EMBL/GenBank/DDBJ databases">
        <authorList>
            <person name="Liu C."/>
            <person name="Sun Q."/>
        </authorList>
    </citation>
    <scope>NUCLEOTIDE SEQUENCE [LARGE SCALE GENOMIC DNA]</scope>
    <source>
        <strain evidence="1 2">NSJ-59</strain>
    </source>
</reference>
<evidence type="ECO:0000313" key="1">
    <source>
        <dbReference type="EMBL" id="MBC3537270.1"/>
    </source>
</evidence>
<proteinExistence type="predicted"/>
<sequence>MRLNQATDYAFRMVLYLASLPAGTKMTGAALAEKQNIPERFLLKIMRSLTAAHIMKSYRGVEGGFALQREPKDITLFDVIEAVEGQTELQRCLHDMGSCSKGCSGMCSIYAAFAGIQRNLAEQLQSFNFEDLAKQEKNMKDAEAAATKAMAQKDSAAGVSEMDTCEA</sequence>
<dbReference type="Proteomes" id="UP000606870">
    <property type="component" value="Unassembled WGS sequence"/>
</dbReference>
<keyword evidence="2" id="KW-1185">Reference proteome</keyword>
<dbReference type="PANTHER" id="PTHR33221:SF2">
    <property type="entry name" value="TRANSCRIPTIONAL REGULATOR"/>
    <property type="match status" value="1"/>
</dbReference>
<gene>
    <name evidence="1" type="ORF">H8J70_08395</name>
</gene>
<dbReference type="SUPFAM" id="SSF46785">
    <property type="entry name" value="Winged helix' DNA-binding domain"/>
    <property type="match status" value="1"/>
</dbReference>
<evidence type="ECO:0000313" key="2">
    <source>
        <dbReference type="Proteomes" id="UP000606870"/>
    </source>
</evidence>
<dbReference type="InterPro" id="IPR000944">
    <property type="entry name" value="Tscrpt_reg_Rrf2"/>
</dbReference>
<protein>
    <submittedName>
        <fullName evidence="1">Rrf2 family transcriptional regulator</fullName>
    </submittedName>
</protein>
<dbReference type="NCBIfam" id="TIGR00738">
    <property type="entry name" value="rrf2_super"/>
    <property type="match status" value="1"/>
</dbReference>
<dbReference type="RefSeq" id="WP_186503536.1">
    <property type="nucleotide sequence ID" value="NZ_JACOGK010000023.1"/>
</dbReference>
<dbReference type="EMBL" id="JACOGK010000023">
    <property type="protein sequence ID" value="MBC3537270.1"/>
    <property type="molecule type" value="Genomic_DNA"/>
</dbReference>
<accession>A0ABR6VKL2</accession>
<organism evidence="1 2">
    <name type="scientific">Megasphaera hominis</name>
    <dbReference type="NCBI Taxonomy" id="159836"/>
    <lineage>
        <taxon>Bacteria</taxon>
        <taxon>Bacillati</taxon>
        <taxon>Bacillota</taxon>
        <taxon>Negativicutes</taxon>
        <taxon>Veillonellales</taxon>
        <taxon>Veillonellaceae</taxon>
        <taxon>Megasphaera</taxon>
    </lineage>
</organism>
<dbReference type="Gene3D" id="1.10.10.10">
    <property type="entry name" value="Winged helix-like DNA-binding domain superfamily/Winged helix DNA-binding domain"/>
    <property type="match status" value="1"/>
</dbReference>
<name>A0ABR6VKL2_9FIRM</name>
<dbReference type="Pfam" id="PF02082">
    <property type="entry name" value="Rrf2"/>
    <property type="match status" value="1"/>
</dbReference>
<comment type="caution">
    <text evidence="1">The sequence shown here is derived from an EMBL/GenBank/DDBJ whole genome shotgun (WGS) entry which is preliminary data.</text>
</comment>
<dbReference type="InterPro" id="IPR036388">
    <property type="entry name" value="WH-like_DNA-bd_sf"/>
</dbReference>
<dbReference type="PROSITE" id="PS51197">
    <property type="entry name" value="HTH_RRF2_2"/>
    <property type="match status" value="1"/>
</dbReference>
<dbReference type="PANTHER" id="PTHR33221">
    <property type="entry name" value="WINGED HELIX-TURN-HELIX TRANSCRIPTIONAL REGULATOR, RRF2 FAMILY"/>
    <property type="match status" value="1"/>
</dbReference>